<dbReference type="AlphaFoldDB" id="A0A936TGE4"/>
<gene>
    <name evidence="1" type="ORF">IPN02_12520</name>
</gene>
<reference evidence="1 2" key="1">
    <citation type="submission" date="2020-10" db="EMBL/GenBank/DDBJ databases">
        <title>Connecting structure to function with the recovery of over 1000 high-quality activated sludge metagenome-assembled genomes encoding full-length rRNA genes using long-read sequencing.</title>
        <authorList>
            <person name="Singleton C.M."/>
            <person name="Petriglieri F."/>
            <person name="Kristensen J.M."/>
            <person name="Kirkegaard R.H."/>
            <person name="Michaelsen T.Y."/>
            <person name="Andersen M.H."/>
            <person name="Karst S.M."/>
            <person name="Dueholm M.S."/>
            <person name="Nielsen P.H."/>
            <person name="Albertsen M."/>
        </authorList>
    </citation>
    <scope>NUCLEOTIDE SEQUENCE [LARGE SCALE GENOMIC DNA]</scope>
    <source>
        <strain evidence="1">Lyne_18-Q3-R50-59_MAXAC.006</strain>
    </source>
</reference>
<comment type="caution">
    <text evidence="1">The sequence shown here is derived from an EMBL/GenBank/DDBJ whole genome shotgun (WGS) entry which is preliminary data.</text>
</comment>
<evidence type="ECO:0000313" key="2">
    <source>
        <dbReference type="Proteomes" id="UP000727993"/>
    </source>
</evidence>
<organism evidence="1 2">
    <name type="scientific">Candidatus Neomicrothrix subdominans</name>
    <dbReference type="NCBI Taxonomy" id="2954438"/>
    <lineage>
        <taxon>Bacteria</taxon>
        <taxon>Bacillati</taxon>
        <taxon>Actinomycetota</taxon>
        <taxon>Acidimicrobiia</taxon>
        <taxon>Acidimicrobiales</taxon>
        <taxon>Microthrixaceae</taxon>
        <taxon>Candidatus Neomicrothrix</taxon>
    </lineage>
</organism>
<sequence>MSTRSAETAGGDARAGAVYAAEDAASAAFPPRRYRTFAELRTHVEAIVCSDWWADTFPGAPIEVHVERRSRTATFSAACRRDGAGILWFVDGEHWTATAVCHELGHVASGSGHDAPFRNALVELWRRECGFPAATELCAQLNSRLPATGHDATTW</sequence>
<protein>
    <submittedName>
        <fullName evidence="1">Uncharacterized protein</fullName>
    </submittedName>
</protein>
<dbReference type="Proteomes" id="UP000727993">
    <property type="component" value="Unassembled WGS sequence"/>
</dbReference>
<evidence type="ECO:0000313" key="1">
    <source>
        <dbReference type="EMBL" id="MBK9297630.1"/>
    </source>
</evidence>
<proteinExistence type="predicted"/>
<name>A0A936TGE4_9ACTN</name>
<dbReference type="EMBL" id="JADJZA010000007">
    <property type="protein sequence ID" value="MBK9297630.1"/>
    <property type="molecule type" value="Genomic_DNA"/>
</dbReference>
<accession>A0A936TGE4</accession>